<dbReference type="AlphaFoldDB" id="A0A1Y0CX67"/>
<dbReference type="Proteomes" id="UP000243793">
    <property type="component" value="Chromosome"/>
</dbReference>
<gene>
    <name evidence="2" type="ORF">CBP12_07040</name>
</gene>
<evidence type="ECO:0000313" key="3">
    <source>
        <dbReference type="Proteomes" id="UP000243793"/>
    </source>
</evidence>
<evidence type="ECO:0000313" key="2">
    <source>
        <dbReference type="EMBL" id="ART79931.1"/>
    </source>
</evidence>
<accession>A0A1Y0CX67</accession>
<dbReference type="Pfam" id="PF12048">
    <property type="entry name" value="DUF3530"/>
    <property type="match status" value="1"/>
</dbReference>
<protein>
    <submittedName>
        <fullName evidence="2">Uncharacterized protein</fullName>
    </submittedName>
</protein>
<organism evidence="2 3">
    <name type="scientific">Oceanisphaera avium</name>
    <dbReference type="NCBI Taxonomy" id="1903694"/>
    <lineage>
        <taxon>Bacteria</taxon>
        <taxon>Pseudomonadati</taxon>
        <taxon>Pseudomonadota</taxon>
        <taxon>Gammaproteobacteria</taxon>
        <taxon>Aeromonadales</taxon>
        <taxon>Aeromonadaceae</taxon>
        <taxon>Oceanisphaera</taxon>
    </lineage>
</organism>
<dbReference type="EMBL" id="CP021376">
    <property type="protein sequence ID" value="ART79931.1"/>
    <property type="molecule type" value="Genomic_DNA"/>
</dbReference>
<dbReference type="KEGG" id="ocm:CBP12_07040"/>
<dbReference type="InterPro" id="IPR022529">
    <property type="entry name" value="DUF3530"/>
</dbReference>
<proteinExistence type="predicted"/>
<feature type="region of interest" description="Disordered" evidence="1">
    <location>
        <begin position="258"/>
        <end position="279"/>
    </location>
</feature>
<keyword evidence="3" id="KW-1185">Reference proteome</keyword>
<evidence type="ECO:0000256" key="1">
    <source>
        <dbReference type="SAM" id="MobiDB-lite"/>
    </source>
</evidence>
<name>A0A1Y0CX67_9GAMM</name>
<reference evidence="3" key="1">
    <citation type="submission" date="2017-05" db="EMBL/GenBank/DDBJ databases">
        <authorList>
            <person name="Sung H."/>
        </authorList>
    </citation>
    <scope>NUCLEOTIDE SEQUENCE [LARGE SCALE GENOMIC DNA]</scope>
    <source>
        <strain evidence="3">AMac2203</strain>
    </source>
</reference>
<sequence length="279" mass="31382">MKYEWGVLRTSVCLLLAGVLLTPAHARQPAYLSWTALEQYQAQSHSLTFTPSQEPQGYLLIWPEVDQAHRWLGVAHYWQQQQWQVSLLLPEDKQSQFDASDEHASAAQQAWQSQQLLRLNAAAPETSAGAEQAYQVALLQGSAALWYQQGVDAGDIALPQALVLFDALPSTRAQQSMLAISLARSPYPILDIYSQPESPLAWHNQQQRHQQLQRREKTGYAQMFIKEPTRLNKSLSGWLVRLGWLPLPRHAPLYLQEQHSESGISRPRHATSAGPTAPP</sequence>